<dbReference type="KEGG" id="api:103310316"/>
<dbReference type="RefSeq" id="XP_008186412.1">
    <property type="nucleotide sequence ID" value="XM_008188190.3"/>
</dbReference>
<dbReference type="GeneID" id="103310316"/>
<dbReference type="OrthoDB" id="6575552at2759"/>
<sequence length="126" mass="14856">MDIMYMEDWEDEVVERVNDRYPFKNRLLEDIQIMPMSSGTVQIYRQNGVSIFCVFFSNRMTTLSDWMEDALIDIKRLLAGHIQLAIQQDLSLSEFQSNVYSNLFFFFQSVFTYDTVVIWFCGSGDV</sequence>
<name>A0A8R2B8J3_ACYPI</name>
<dbReference type="EnsemblMetazoa" id="XM_008188190.3">
    <property type="protein sequence ID" value="XP_008186412.1"/>
    <property type="gene ID" value="LOC103310316"/>
</dbReference>
<proteinExistence type="predicted"/>
<evidence type="ECO:0000313" key="1">
    <source>
        <dbReference type="EnsemblMetazoa" id="XP_008186412.1"/>
    </source>
</evidence>
<dbReference type="AlphaFoldDB" id="A0A8R2B8J3"/>
<organism evidence="1 2">
    <name type="scientific">Acyrthosiphon pisum</name>
    <name type="common">Pea aphid</name>
    <dbReference type="NCBI Taxonomy" id="7029"/>
    <lineage>
        <taxon>Eukaryota</taxon>
        <taxon>Metazoa</taxon>
        <taxon>Ecdysozoa</taxon>
        <taxon>Arthropoda</taxon>
        <taxon>Hexapoda</taxon>
        <taxon>Insecta</taxon>
        <taxon>Pterygota</taxon>
        <taxon>Neoptera</taxon>
        <taxon>Paraneoptera</taxon>
        <taxon>Hemiptera</taxon>
        <taxon>Sternorrhyncha</taxon>
        <taxon>Aphidomorpha</taxon>
        <taxon>Aphidoidea</taxon>
        <taxon>Aphididae</taxon>
        <taxon>Macrosiphini</taxon>
        <taxon>Acyrthosiphon</taxon>
    </lineage>
</organism>
<protein>
    <submittedName>
        <fullName evidence="1">Uncharacterized protein</fullName>
    </submittedName>
</protein>
<dbReference type="Proteomes" id="UP000007819">
    <property type="component" value="Chromosome A1"/>
</dbReference>
<evidence type="ECO:0000313" key="2">
    <source>
        <dbReference type="Proteomes" id="UP000007819"/>
    </source>
</evidence>
<reference evidence="2" key="1">
    <citation type="submission" date="2010-06" db="EMBL/GenBank/DDBJ databases">
        <authorList>
            <person name="Jiang H."/>
            <person name="Abraham K."/>
            <person name="Ali S."/>
            <person name="Alsbrooks S.L."/>
            <person name="Anim B.N."/>
            <person name="Anosike U.S."/>
            <person name="Attaway T."/>
            <person name="Bandaranaike D.P."/>
            <person name="Battles P.K."/>
            <person name="Bell S.N."/>
            <person name="Bell A.V."/>
            <person name="Beltran B."/>
            <person name="Bickham C."/>
            <person name="Bustamante Y."/>
            <person name="Caleb T."/>
            <person name="Canada A."/>
            <person name="Cardenas V."/>
            <person name="Carter K."/>
            <person name="Chacko J."/>
            <person name="Chandrabose M.N."/>
            <person name="Chavez D."/>
            <person name="Chavez A."/>
            <person name="Chen L."/>
            <person name="Chu H.-S."/>
            <person name="Claassen K.J."/>
            <person name="Cockrell R."/>
            <person name="Collins M."/>
            <person name="Cooper J.A."/>
            <person name="Cree A."/>
            <person name="Curry S.M."/>
            <person name="Da Y."/>
            <person name="Dao M.D."/>
            <person name="Das B."/>
            <person name="Davila M.-L."/>
            <person name="Davy-Carroll L."/>
            <person name="Denson S."/>
            <person name="Dinh H."/>
            <person name="Ebong V.E."/>
            <person name="Edwards J.R."/>
            <person name="Egan A."/>
            <person name="El-Daye J."/>
            <person name="Escobedo L."/>
            <person name="Fernandez S."/>
            <person name="Fernando P.R."/>
            <person name="Flagg N."/>
            <person name="Forbes L.D."/>
            <person name="Fowler R.G."/>
            <person name="Fu Q."/>
            <person name="Gabisi R.A."/>
            <person name="Ganer J."/>
            <person name="Garbino Pronczuk A."/>
            <person name="Garcia R.M."/>
            <person name="Garner T."/>
            <person name="Garrett T.E."/>
            <person name="Gonzalez D.A."/>
            <person name="Hamid H."/>
            <person name="Hawkins E.S."/>
            <person name="Hirani K."/>
            <person name="Hogues M.E."/>
            <person name="Hollins B."/>
            <person name="Hsiao C.-H."/>
            <person name="Jabil R."/>
            <person name="James M.L."/>
            <person name="Jhangiani S.N."/>
            <person name="Johnson B."/>
            <person name="Johnson Q."/>
            <person name="Joshi V."/>
            <person name="Kalu J.B."/>
            <person name="Kam C."/>
            <person name="Kashfia A."/>
            <person name="Keebler J."/>
            <person name="Kisamo H."/>
            <person name="Kovar C.L."/>
            <person name="Lago L.A."/>
            <person name="Lai C.-Y."/>
            <person name="Laidlaw J."/>
            <person name="Lara F."/>
            <person name="Le T.-K."/>
            <person name="Lee S.L."/>
            <person name="Legall F.H."/>
            <person name="Lemon S.J."/>
            <person name="Lewis L.R."/>
            <person name="Li B."/>
            <person name="Liu Y."/>
            <person name="Liu Y.-S."/>
            <person name="Lopez J."/>
            <person name="Lozado R.J."/>
            <person name="Lu J."/>
            <person name="Madu R.C."/>
            <person name="Maheshwari M."/>
            <person name="Maheshwari R."/>
            <person name="Malloy K."/>
            <person name="Martinez E."/>
            <person name="Mathew T."/>
            <person name="Mercado I.C."/>
            <person name="Mercado C."/>
            <person name="Meyer B."/>
            <person name="Montgomery K."/>
            <person name="Morgan M.B."/>
            <person name="Munidasa M."/>
            <person name="Nazareth L.V."/>
            <person name="Nelson J."/>
            <person name="Ng B.M."/>
            <person name="Nguyen N.B."/>
            <person name="Nguyen P.Q."/>
            <person name="Nguyen T."/>
            <person name="Obregon M."/>
            <person name="Okwuonu G.O."/>
            <person name="Onwere C.G."/>
            <person name="Orozco G."/>
            <person name="Parra A."/>
            <person name="Patel S."/>
            <person name="Patil S."/>
            <person name="Perez A."/>
            <person name="Perez Y."/>
            <person name="Pham C."/>
            <person name="Primus E.L."/>
            <person name="Pu L.-L."/>
            <person name="Puazo M."/>
            <person name="Qin X."/>
            <person name="Quiroz J.B."/>
            <person name="Reese J."/>
            <person name="Richards S."/>
            <person name="Rives C.M."/>
            <person name="Robberts R."/>
            <person name="Ruiz S.J."/>
            <person name="Ruiz M.J."/>
            <person name="Santibanez J."/>
            <person name="Schneider B.W."/>
            <person name="Sisson I."/>
            <person name="Smith M."/>
            <person name="Sodergren E."/>
            <person name="Song X.-Z."/>
            <person name="Song B.B."/>
            <person name="Summersgill H."/>
            <person name="Thelus R."/>
            <person name="Thornton R.D."/>
            <person name="Trejos Z.Y."/>
            <person name="Usmani K."/>
            <person name="Vattathil S."/>
            <person name="Villasana D."/>
            <person name="Walker D.L."/>
            <person name="Wang S."/>
            <person name="Wang K."/>
            <person name="White C.S."/>
            <person name="Williams A.C."/>
            <person name="Williamson J."/>
            <person name="Wilson K."/>
            <person name="Woghiren I.O."/>
            <person name="Woodworth J.R."/>
            <person name="Worley K.C."/>
            <person name="Wright R.A."/>
            <person name="Wu W."/>
            <person name="Young L."/>
            <person name="Zhang L."/>
            <person name="Zhang J."/>
            <person name="Zhu Y."/>
            <person name="Muzny D.M."/>
            <person name="Weinstock G."/>
            <person name="Gibbs R.A."/>
        </authorList>
    </citation>
    <scope>NUCLEOTIDE SEQUENCE [LARGE SCALE GENOMIC DNA]</scope>
    <source>
        <strain evidence="2">LSR1</strain>
    </source>
</reference>
<reference evidence="1" key="2">
    <citation type="submission" date="2022-06" db="UniProtKB">
        <authorList>
            <consortium name="EnsemblMetazoa"/>
        </authorList>
    </citation>
    <scope>IDENTIFICATION</scope>
</reference>
<keyword evidence="2" id="KW-1185">Reference proteome</keyword>
<accession>A0A8R2B8J3</accession>